<feature type="region of interest" description="Disordered" evidence="10">
    <location>
        <begin position="133"/>
        <end position="181"/>
    </location>
</feature>
<feature type="compositionally biased region" description="Polar residues" evidence="10">
    <location>
        <begin position="455"/>
        <end position="464"/>
    </location>
</feature>
<feature type="compositionally biased region" description="Pro residues" evidence="10">
    <location>
        <begin position="437"/>
        <end position="454"/>
    </location>
</feature>
<dbReference type="SUPFAM" id="SSF57667">
    <property type="entry name" value="beta-beta-alpha zinc fingers"/>
    <property type="match status" value="1"/>
</dbReference>
<dbReference type="InterPro" id="IPR008906">
    <property type="entry name" value="HATC_C_dom"/>
</dbReference>
<evidence type="ECO:0000256" key="5">
    <source>
        <dbReference type="ARBA" id="ARBA00023015"/>
    </source>
</evidence>
<feature type="domain" description="BED-type" evidence="11">
    <location>
        <begin position="77"/>
        <end position="136"/>
    </location>
</feature>
<feature type="region of interest" description="Disordered" evidence="10">
    <location>
        <begin position="436"/>
        <end position="533"/>
    </location>
</feature>
<dbReference type="GO" id="GO:0046983">
    <property type="term" value="F:protein dimerization activity"/>
    <property type="evidence" value="ECO:0007669"/>
    <property type="project" value="InterPro"/>
</dbReference>
<dbReference type="PROSITE" id="PS50808">
    <property type="entry name" value="ZF_BED"/>
    <property type="match status" value="1"/>
</dbReference>
<evidence type="ECO:0000313" key="12">
    <source>
        <dbReference type="WBParaSite" id="MCU_006129-RB"/>
    </source>
</evidence>
<name>A0A5K3F7K6_MESCO</name>
<dbReference type="PANTHER" id="PTHR46481">
    <property type="entry name" value="ZINC FINGER BED DOMAIN-CONTAINING PROTEIN 4"/>
    <property type="match status" value="1"/>
</dbReference>
<dbReference type="InterPro" id="IPR052035">
    <property type="entry name" value="ZnF_BED_domain_contain"/>
</dbReference>
<dbReference type="WBParaSite" id="MCU_006129-RB">
    <property type="protein sequence ID" value="MCU_006129-RB"/>
    <property type="gene ID" value="MCU_006129"/>
</dbReference>
<feature type="region of interest" description="Disordered" evidence="10">
    <location>
        <begin position="390"/>
        <end position="410"/>
    </location>
</feature>
<dbReference type="AlphaFoldDB" id="A0A5K3F7K6"/>
<keyword evidence="8" id="KW-0539">Nucleus</keyword>
<evidence type="ECO:0000256" key="10">
    <source>
        <dbReference type="SAM" id="MobiDB-lite"/>
    </source>
</evidence>
<feature type="compositionally biased region" description="Basic and acidic residues" evidence="10">
    <location>
        <begin position="674"/>
        <end position="684"/>
    </location>
</feature>
<dbReference type="InterPro" id="IPR003656">
    <property type="entry name" value="Znf_BED"/>
</dbReference>
<feature type="compositionally biased region" description="Polar residues" evidence="10">
    <location>
        <begin position="509"/>
        <end position="521"/>
    </location>
</feature>
<keyword evidence="3 9" id="KW-0863">Zinc-finger</keyword>
<comment type="subcellular location">
    <subcellularLocation>
        <location evidence="1">Nucleus</location>
    </subcellularLocation>
</comment>
<feature type="compositionally biased region" description="Low complexity" evidence="10">
    <location>
        <begin position="522"/>
        <end position="531"/>
    </location>
</feature>
<evidence type="ECO:0000256" key="4">
    <source>
        <dbReference type="ARBA" id="ARBA00022833"/>
    </source>
</evidence>
<reference evidence="12" key="1">
    <citation type="submission" date="2019-11" db="UniProtKB">
        <authorList>
            <consortium name="WormBaseParasite"/>
        </authorList>
    </citation>
    <scope>IDENTIFICATION</scope>
</reference>
<dbReference type="Pfam" id="PF02892">
    <property type="entry name" value="zf-BED"/>
    <property type="match status" value="1"/>
</dbReference>
<evidence type="ECO:0000256" key="6">
    <source>
        <dbReference type="ARBA" id="ARBA00023125"/>
    </source>
</evidence>
<keyword evidence="2" id="KW-0479">Metal-binding</keyword>
<feature type="compositionally biased region" description="Pro residues" evidence="10">
    <location>
        <begin position="398"/>
        <end position="410"/>
    </location>
</feature>
<feature type="region of interest" description="Disordered" evidence="10">
    <location>
        <begin position="1"/>
        <end position="45"/>
    </location>
</feature>
<dbReference type="GO" id="GO:0008270">
    <property type="term" value="F:zinc ion binding"/>
    <property type="evidence" value="ECO:0007669"/>
    <property type="project" value="UniProtKB-KW"/>
</dbReference>
<keyword evidence="6" id="KW-0238">DNA-binding</keyword>
<dbReference type="InterPro" id="IPR036236">
    <property type="entry name" value="Znf_C2H2_sf"/>
</dbReference>
<evidence type="ECO:0000256" key="3">
    <source>
        <dbReference type="ARBA" id="ARBA00022771"/>
    </source>
</evidence>
<dbReference type="SUPFAM" id="SSF53098">
    <property type="entry name" value="Ribonuclease H-like"/>
    <property type="match status" value="1"/>
</dbReference>
<evidence type="ECO:0000256" key="1">
    <source>
        <dbReference type="ARBA" id="ARBA00004123"/>
    </source>
</evidence>
<proteinExistence type="predicted"/>
<keyword evidence="4" id="KW-0862">Zinc</keyword>
<evidence type="ECO:0000259" key="11">
    <source>
        <dbReference type="PROSITE" id="PS50808"/>
    </source>
</evidence>
<feature type="compositionally biased region" description="Basic and acidic residues" evidence="10">
    <location>
        <begin position="22"/>
        <end position="31"/>
    </location>
</feature>
<accession>A0A5K3F7K6</accession>
<evidence type="ECO:0000256" key="2">
    <source>
        <dbReference type="ARBA" id="ARBA00022723"/>
    </source>
</evidence>
<feature type="compositionally biased region" description="Polar residues" evidence="10">
    <location>
        <begin position="1"/>
        <end position="10"/>
    </location>
</feature>
<protein>
    <submittedName>
        <fullName evidence="12">BED-type domain-containing protein</fullName>
    </submittedName>
</protein>
<dbReference type="PANTHER" id="PTHR46481:SF10">
    <property type="entry name" value="ZINC FINGER BED DOMAIN-CONTAINING PROTEIN 39"/>
    <property type="match status" value="1"/>
</dbReference>
<evidence type="ECO:0000256" key="9">
    <source>
        <dbReference type="PROSITE-ProRule" id="PRU00027"/>
    </source>
</evidence>
<evidence type="ECO:0000256" key="8">
    <source>
        <dbReference type="ARBA" id="ARBA00023242"/>
    </source>
</evidence>
<sequence>MQAVTSQGAFCSSKPFDSPPAESKEFDKLTEGDQGNSPSDRSEIDSIDGSLRRCADDLRYIFPETSVLLPVKVKSGNKKSFVWNYFRHPEGEAGIVDRTRTQCLICKSQLAFNASGTTTTMLNHLKSRHGDIAQREEQQRASGAGRMPVRRKDSQRGSANSSFGALRGNHVATKGKQNGYPDFHQPPDFSKEDLQKFPQLGGEEMQANKGAFFPPFLSLGGLDPDKKRLSPLAVSEGGHLIPPPGLLNSLAFQERHMPIPVTSTTGLLPPPFPIPPTLDSTGPFMPHLPGFMPPNFALTPPFPCCPNPEGAIDRSQPPSTNGDPNGLALAKAWLSSFSNLTPDFIAFGAKSSNNPKTKFPPASPTLNNKHLPQNLADMGQLLKGLPALPQRTPSKLLAPPPHPPPPPPPELLATLFQNNPLVMNLLSKSQSLLGVQVPPPTNSAPPEQWMPPPTTITKSASLDLTGTAKRKRGRPVYITPDHNGTKRQATDNHGKTFDSQNEVPEDLTVSRQGNEAPQSLASSSSPSSPSSDVLEERLAHFLVRDMHPPEFLDGEGFKAFIHEVAGAKVASLGVPEAGISSQRMRREVLPRIAARLRPQPHQRRGPFALAPSLAVEFWQNSTAQKFVNLFTEHGRLLQTSSNISCLILQIDSQLDAQQVVEECLAACQGSRENKDSVKKDGQKAEEDDATTETNHPTCFSCPLVTNQPQELSELLQHSSSSFTVLPCLITALSTAISSGFRVTPVASLLKECRQILGSSSPSDTDLSWRDASELLHAIDAEKARLSDEQRDNICRLKSLVVNLNQTLEFIREKDVVLTASMIWPILTNLRETHLACTDDDHGHSDVVKAFKEEVAGGLDNFFPKQSSPVSDLLQIASLIDPRFKERIQEAEPNTVKLLKAKVEELSCRVKQLEGASTSDGYHENHNSVNDGSGLEKVFGRNFFVRTSLSEVDRYLREESVGLQADPLKWWSGKLFSYPILGSLARHYLAVPLACFNLRQRLKTFVSTTAPDKLELPGFEDIFPGPKSRLTADDGSM</sequence>
<dbReference type="GO" id="GO:0009791">
    <property type="term" value="P:post-embryonic development"/>
    <property type="evidence" value="ECO:0007669"/>
    <property type="project" value="UniProtKB-ARBA"/>
</dbReference>
<dbReference type="GO" id="GO:0005634">
    <property type="term" value="C:nucleus"/>
    <property type="evidence" value="ECO:0007669"/>
    <property type="project" value="UniProtKB-SubCell"/>
</dbReference>
<feature type="region of interest" description="Disordered" evidence="10">
    <location>
        <begin position="674"/>
        <end position="693"/>
    </location>
</feature>
<dbReference type="InterPro" id="IPR012337">
    <property type="entry name" value="RNaseH-like_sf"/>
</dbReference>
<dbReference type="GO" id="GO:0003677">
    <property type="term" value="F:DNA binding"/>
    <property type="evidence" value="ECO:0007669"/>
    <property type="project" value="UniProtKB-KW"/>
</dbReference>
<dbReference type="Pfam" id="PF05699">
    <property type="entry name" value="Dimer_Tnp_hAT"/>
    <property type="match status" value="1"/>
</dbReference>
<organism evidence="12">
    <name type="scientific">Mesocestoides corti</name>
    <name type="common">Flatworm</name>
    <dbReference type="NCBI Taxonomy" id="53468"/>
    <lineage>
        <taxon>Eukaryota</taxon>
        <taxon>Metazoa</taxon>
        <taxon>Spiralia</taxon>
        <taxon>Lophotrochozoa</taxon>
        <taxon>Platyhelminthes</taxon>
        <taxon>Cestoda</taxon>
        <taxon>Eucestoda</taxon>
        <taxon>Cyclophyllidea</taxon>
        <taxon>Mesocestoididae</taxon>
        <taxon>Mesocestoides</taxon>
    </lineage>
</organism>
<keyword evidence="5" id="KW-0805">Transcription regulation</keyword>
<dbReference type="SMART" id="SM00614">
    <property type="entry name" value="ZnF_BED"/>
    <property type="match status" value="1"/>
</dbReference>
<keyword evidence="7" id="KW-0804">Transcription</keyword>
<evidence type="ECO:0000256" key="7">
    <source>
        <dbReference type="ARBA" id="ARBA00023163"/>
    </source>
</evidence>